<dbReference type="GO" id="GO:0009055">
    <property type="term" value="F:electron transfer activity"/>
    <property type="evidence" value="ECO:0007669"/>
    <property type="project" value="InterPro"/>
</dbReference>
<dbReference type="GO" id="GO:0046872">
    <property type="term" value="F:metal ion binding"/>
    <property type="evidence" value="ECO:0007669"/>
    <property type="project" value="UniProtKB-KW"/>
</dbReference>
<keyword evidence="4" id="KW-0813">Transport</keyword>
<organism evidence="17 18">
    <name type="scientific">Hydrogenophaga taeniospiralis CCUG 15921</name>
    <dbReference type="NCBI Taxonomy" id="1281780"/>
    <lineage>
        <taxon>Bacteria</taxon>
        <taxon>Pseudomonadati</taxon>
        <taxon>Pseudomonadota</taxon>
        <taxon>Betaproteobacteria</taxon>
        <taxon>Burkholderiales</taxon>
        <taxon>Comamonadaceae</taxon>
        <taxon>Hydrogenophaga</taxon>
    </lineage>
</organism>
<feature type="compositionally biased region" description="Pro residues" evidence="13">
    <location>
        <begin position="30"/>
        <end position="41"/>
    </location>
</feature>
<feature type="signal peptide" evidence="15">
    <location>
        <begin position="1"/>
        <end position="26"/>
    </location>
</feature>
<keyword evidence="11" id="KW-0408">Iron</keyword>
<feature type="transmembrane region" description="Helical" evidence="14">
    <location>
        <begin position="187"/>
        <end position="205"/>
    </location>
</feature>
<feature type="compositionally biased region" description="Polar residues" evidence="13">
    <location>
        <begin position="72"/>
        <end position="86"/>
    </location>
</feature>
<keyword evidence="9" id="KW-0249">Electron transport</keyword>
<evidence type="ECO:0000256" key="5">
    <source>
        <dbReference type="ARBA" id="ARBA00022475"/>
    </source>
</evidence>
<dbReference type="GO" id="GO:0009326">
    <property type="term" value="C:formate dehydrogenase complex"/>
    <property type="evidence" value="ECO:0007669"/>
    <property type="project" value="InterPro"/>
</dbReference>
<keyword evidence="5" id="KW-1003">Cell membrane</keyword>
<comment type="subcellular location">
    <subcellularLocation>
        <location evidence="2">Cell membrane</location>
        <topology evidence="2">Multi-pass membrane protein</topology>
    </subcellularLocation>
</comment>
<evidence type="ECO:0000256" key="11">
    <source>
        <dbReference type="ARBA" id="ARBA00023004"/>
    </source>
</evidence>
<dbReference type="EMBL" id="AOGK01000021">
    <property type="protein sequence ID" value="MDG5977489.1"/>
    <property type="molecule type" value="Genomic_DNA"/>
</dbReference>
<evidence type="ECO:0000256" key="2">
    <source>
        <dbReference type="ARBA" id="ARBA00004651"/>
    </source>
</evidence>
<dbReference type="AlphaFoldDB" id="A0A9X4NVI3"/>
<gene>
    <name evidence="17" type="ORF">H010_19692</name>
</gene>
<feature type="transmembrane region" description="Helical" evidence="14">
    <location>
        <begin position="289"/>
        <end position="312"/>
    </location>
</feature>
<reference evidence="17" key="1">
    <citation type="submission" date="2013-01" db="EMBL/GenBank/DDBJ databases">
        <title>Genome draft of Hydrogenophaga taeniospiralis 2K1.</title>
        <authorList>
            <person name="Gomila M."/>
            <person name="Lalucat J."/>
        </authorList>
    </citation>
    <scope>NUCLEOTIDE SEQUENCE</scope>
    <source>
        <strain evidence="17">CCUG 15921</strain>
    </source>
</reference>
<dbReference type="GO" id="GO:0036397">
    <property type="term" value="F:formate dehydrogenase (quinone) activity"/>
    <property type="evidence" value="ECO:0007669"/>
    <property type="project" value="TreeGrafter"/>
</dbReference>
<keyword evidence="7 14" id="KW-0812">Transmembrane</keyword>
<feature type="region of interest" description="Disordered" evidence="13">
    <location>
        <begin position="385"/>
        <end position="404"/>
    </location>
</feature>
<proteinExistence type="inferred from homology"/>
<comment type="similarity">
    <text evidence="3">Belongs to the formate dehydrogenase gamma subunit family.</text>
</comment>
<evidence type="ECO:0000259" key="16">
    <source>
        <dbReference type="Pfam" id="PF01292"/>
    </source>
</evidence>
<dbReference type="GO" id="GO:0015944">
    <property type="term" value="P:formate oxidation"/>
    <property type="evidence" value="ECO:0007669"/>
    <property type="project" value="TreeGrafter"/>
</dbReference>
<evidence type="ECO:0000256" key="8">
    <source>
        <dbReference type="ARBA" id="ARBA00022723"/>
    </source>
</evidence>
<evidence type="ECO:0000256" key="10">
    <source>
        <dbReference type="ARBA" id="ARBA00022989"/>
    </source>
</evidence>
<keyword evidence="18" id="KW-1185">Reference proteome</keyword>
<dbReference type="Pfam" id="PF01292">
    <property type="entry name" value="Ni_hydr_CYTB"/>
    <property type="match status" value="1"/>
</dbReference>
<evidence type="ECO:0000256" key="15">
    <source>
        <dbReference type="SAM" id="SignalP"/>
    </source>
</evidence>
<keyword evidence="15" id="KW-0732">Signal</keyword>
<dbReference type="PANTHER" id="PTHR30074">
    <property type="entry name" value="FORMATE DEHYDROGENASE, NITRATE-INDUCIBLE, CYTOCHROME B556 FDN SUBUNIT"/>
    <property type="match status" value="1"/>
</dbReference>
<dbReference type="InterPro" id="IPR006471">
    <property type="entry name" value="Formate_DH_gsu"/>
</dbReference>
<dbReference type="GO" id="GO:0022904">
    <property type="term" value="P:respiratory electron transport chain"/>
    <property type="evidence" value="ECO:0007669"/>
    <property type="project" value="InterPro"/>
</dbReference>
<evidence type="ECO:0000256" key="9">
    <source>
        <dbReference type="ARBA" id="ARBA00022982"/>
    </source>
</evidence>
<dbReference type="SUPFAM" id="SSF81342">
    <property type="entry name" value="Transmembrane di-heme cytochromes"/>
    <property type="match status" value="1"/>
</dbReference>
<dbReference type="InterPro" id="IPR016174">
    <property type="entry name" value="Di-haem_cyt_TM"/>
</dbReference>
<dbReference type="GO" id="GO:0009061">
    <property type="term" value="P:anaerobic respiration"/>
    <property type="evidence" value="ECO:0007669"/>
    <property type="project" value="TreeGrafter"/>
</dbReference>
<dbReference type="NCBIfam" id="TIGR01583">
    <property type="entry name" value="formate-DH-gamm"/>
    <property type="match status" value="1"/>
</dbReference>
<keyword evidence="12 14" id="KW-0472">Membrane</keyword>
<keyword evidence="8" id="KW-0479">Metal-binding</keyword>
<dbReference type="GO" id="GO:0005886">
    <property type="term" value="C:plasma membrane"/>
    <property type="evidence" value="ECO:0007669"/>
    <property type="project" value="UniProtKB-SubCell"/>
</dbReference>
<evidence type="ECO:0000256" key="7">
    <source>
        <dbReference type="ARBA" id="ARBA00022692"/>
    </source>
</evidence>
<dbReference type="Gene3D" id="1.20.950.20">
    <property type="entry name" value="Transmembrane di-heme cytochromes, Chain C"/>
    <property type="match status" value="1"/>
</dbReference>
<dbReference type="OrthoDB" id="9790598at2"/>
<feature type="transmembrane region" description="Helical" evidence="14">
    <location>
        <begin position="211"/>
        <end position="228"/>
    </location>
</feature>
<name>A0A9X4NVI3_9BURK</name>
<evidence type="ECO:0000256" key="6">
    <source>
        <dbReference type="ARBA" id="ARBA00022617"/>
    </source>
</evidence>
<accession>A0A9X4NVI3</accession>
<evidence type="ECO:0000313" key="18">
    <source>
        <dbReference type="Proteomes" id="UP001152876"/>
    </source>
</evidence>
<keyword evidence="6" id="KW-0349">Heme</keyword>
<evidence type="ECO:0000313" key="17">
    <source>
        <dbReference type="EMBL" id="MDG5977489.1"/>
    </source>
</evidence>
<comment type="cofactor">
    <cofactor evidence="1">
        <name>heme</name>
        <dbReference type="ChEBI" id="CHEBI:30413"/>
    </cofactor>
</comment>
<feature type="chain" id="PRO_5040977548" evidence="15">
    <location>
        <begin position="27"/>
        <end position="404"/>
    </location>
</feature>
<comment type="caution">
    <text evidence="17">The sequence shown here is derived from an EMBL/GenBank/DDBJ whole genome shotgun (WGS) entry which is preliminary data.</text>
</comment>
<dbReference type="InterPro" id="IPR011577">
    <property type="entry name" value="Cyt_b561_bac/Ni-Hgenase"/>
</dbReference>
<evidence type="ECO:0000256" key="12">
    <source>
        <dbReference type="ARBA" id="ARBA00023136"/>
    </source>
</evidence>
<evidence type="ECO:0000256" key="1">
    <source>
        <dbReference type="ARBA" id="ARBA00001971"/>
    </source>
</evidence>
<dbReference type="PANTHER" id="PTHR30074:SF6">
    <property type="entry name" value="FORMATE DEHYDROGENASE GAMMA SUBUNIT"/>
    <property type="match status" value="1"/>
</dbReference>
<evidence type="ECO:0000256" key="13">
    <source>
        <dbReference type="SAM" id="MobiDB-lite"/>
    </source>
</evidence>
<evidence type="ECO:0000256" key="4">
    <source>
        <dbReference type="ARBA" id="ARBA00022448"/>
    </source>
</evidence>
<sequence>MILNPAAWRGWGVAALLALGASWASAQTAPNPPVPDDPAPPAAQSAPAAVGGIKSANIFEIAPDASKDPDYENQTNAQRRQVQPGNNAPMWRDVGKGVTGYSSLPLSQAPEAGNLIQPFVQYPGSRLTTAGEAWRQVRNDWLIPYGGSLLFIVLLALAIFYLTKGPLGGHLKDTGRKIERFTPLERAAHWSNAIAFVVLAISGIVMAFGKFFILPVIGTTLFGWLTFALKNAHNFMGPLFAVSLLIVVVTFIKDNIANAADFVWLSKLGGMLSDKEVPSHRFNAGEKGLFWWGVTIPGIVVVGSGLFLDKLLPGMLYLRGDMQIAHMLHIVGALIMMALIMGHIYMGTVGVKGAYGAMRTGYVDEAWAKEHHELWYDDVKAGKIPAQRSQPTPSAPAGDAVAKA</sequence>
<dbReference type="InterPro" id="IPR051817">
    <property type="entry name" value="FDH_cytochrome_b556_subunit"/>
</dbReference>
<evidence type="ECO:0000256" key="14">
    <source>
        <dbReference type="SAM" id="Phobius"/>
    </source>
</evidence>
<feature type="domain" description="Cytochrome b561 bacterial/Ni-hydrogenase" evidence="16">
    <location>
        <begin position="180"/>
        <end position="350"/>
    </location>
</feature>
<feature type="transmembrane region" description="Helical" evidence="14">
    <location>
        <begin position="235"/>
        <end position="252"/>
    </location>
</feature>
<keyword evidence="10 14" id="KW-1133">Transmembrane helix</keyword>
<dbReference type="Proteomes" id="UP001152876">
    <property type="component" value="Unassembled WGS sequence"/>
</dbReference>
<dbReference type="GO" id="GO:0008863">
    <property type="term" value="F:formate dehydrogenase (NAD+) activity"/>
    <property type="evidence" value="ECO:0007669"/>
    <property type="project" value="InterPro"/>
</dbReference>
<feature type="region of interest" description="Disordered" evidence="13">
    <location>
        <begin position="64"/>
        <end position="91"/>
    </location>
</feature>
<protein>
    <submittedName>
        <fullName evidence="17">Formate dehydrogenase subunit gamma</fullName>
    </submittedName>
</protein>
<feature type="region of interest" description="Disordered" evidence="13">
    <location>
        <begin position="27"/>
        <end position="47"/>
    </location>
</feature>
<feature type="transmembrane region" description="Helical" evidence="14">
    <location>
        <begin position="142"/>
        <end position="162"/>
    </location>
</feature>
<evidence type="ECO:0000256" key="3">
    <source>
        <dbReference type="ARBA" id="ARBA00010747"/>
    </source>
</evidence>
<feature type="transmembrane region" description="Helical" evidence="14">
    <location>
        <begin position="324"/>
        <end position="346"/>
    </location>
</feature>